<dbReference type="VEuPathDB" id="FungiDB:MCYG_06446"/>
<keyword evidence="8" id="KW-0808">Transferase</keyword>
<organism evidence="8 9">
    <name type="scientific">Arthroderma otae (strain ATCC MYA-4605 / CBS 113480)</name>
    <name type="common">Microsporum canis</name>
    <dbReference type="NCBI Taxonomy" id="554155"/>
    <lineage>
        <taxon>Eukaryota</taxon>
        <taxon>Fungi</taxon>
        <taxon>Dikarya</taxon>
        <taxon>Ascomycota</taxon>
        <taxon>Pezizomycotina</taxon>
        <taxon>Eurotiomycetes</taxon>
        <taxon>Eurotiomycetidae</taxon>
        <taxon>Onygenales</taxon>
        <taxon>Arthrodermataceae</taxon>
        <taxon>Microsporum</taxon>
    </lineage>
</organism>
<evidence type="ECO:0000256" key="6">
    <source>
        <dbReference type="ARBA" id="ARBA00031849"/>
    </source>
</evidence>
<dbReference type="AlphaFoldDB" id="C5FUP3"/>
<evidence type="ECO:0000313" key="8">
    <source>
        <dbReference type="EMBL" id="EEQ33627.1"/>
    </source>
</evidence>
<evidence type="ECO:0000256" key="1">
    <source>
        <dbReference type="ARBA" id="ARBA00004173"/>
    </source>
</evidence>
<dbReference type="PANTHER" id="PTHR36091">
    <property type="entry name" value="ALTERED INHERITANCE OF MITOCHONDRIA PROTEIN 9, MITOCHONDRIAL"/>
    <property type="match status" value="1"/>
</dbReference>
<comment type="subcellular location">
    <subcellularLocation>
        <location evidence="1">Mitochondrion</location>
    </subcellularLocation>
</comment>
<dbReference type="Gene3D" id="3.90.1200.10">
    <property type="match status" value="1"/>
</dbReference>
<keyword evidence="5" id="KW-0496">Mitochondrion</keyword>
<dbReference type="InterPro" id="IPR011009">
    <property type="entry name" value="Kinase-like_dom_sf"/>
</dbReference>
<dbReference type="eggNOG" id="ENOG502QV1E">
    <property type="taxonomic scope" value="Eukaryota"/>
</dbReference>
<dbReference type="PANTHER" id="PTHR36091:SF1">
    <property type="entry name" value="ALTERED INHERITANCE OF MITOCHONDRIA PROTEIN 9, MITOCHONDRIAL"/>
    <property type="match status" value="1"/>
</dbReference>
<dbReference type="Proteomes" id="UP000002035">
    <property type="component" value="Unassembled WGS sequence"/>
</dbReference>
<dbReference type="GO" id="GO:0005739">
    <property type="term" value="C:mitochondrion"/>
    <property type="evidence" value="ECO:0007669"/>
    <property type="project" value="UniProtKB-SubCell"/>
</dbReference>
<comment type="similarity">
    <text evidence="2">Belongs to the AIM9 family.</text>
</comment>
<dbReference type="InterPro" id="IPR002575">
    <property type="entry name" value="Aminoglycoside_PTrfase"/>
</dbReference>
<feature type="domain" description="Aminoglycoside phosphotransferase" evidence="7">
    <location>
        <begin position="94"/>
        <end position="372"/>
    </location>
</feature>
<evidence type="ECO:0000259" key="7">
    <source>
        <dbReference type="Pfam" id="PF01636"/>
    </source>
</evidence>
<accession>C5FUP3</accession>
<name>C5FUP3_ARTOC</name>
<keyword evidence="9" id="KW-1185">Reference proteome</keyword>
<keyword evidence="4" id="KW-0809">Transit peptide</keyword>
<sequence>MKVATILQRLSGASPRLYRNGRLSPFSSFSSQGQSFPISTRSLAEHDKFFQYTSGRWVWDEEKQLKDRFAPFNVMELQRIAAESIGANKCISMTKLAEGSYNKTFYLIMDNGSTVIARIPHPIAGPKYYTTASEVATMDFARTVLQIPVPRVHAWSARVDNPVGAEYIIMEEASGAKLEDVWDDLSLEDRIAIMKDLVSIESKLLSVSFSRYGNLYYSGEAIPGAMGAEVVNDTSTEIKRDVKTRFSIGPAIERDFWTKERSVMDIDRGPWHHPQEYVVALARREQEWIKRYAIPKAADDPFITSAAQNSPEEHLSLLENYLRVAPYLLPTENPELVASTIWHSDLHAGNLFVEKGRITGVIDWQEAWAGPLVLQGRHPRLVDYHGDIILKPPPNFKDLKPHEKILLRRQIASSIIVYLYERQTAKVNPRLNKVLRLKLGRVRCEPICFISNTWDGDILPLRESLIKVERYWDELGFNFACPIHFTQDELQRHVEDGEGWNEVQDFWRDIEGIVTRDGWTPHGTYDEAAALFSELREIGLRKLIGKERRDFDAQTRCLRSWKDDIHGSDPK</sequence>
<dbReference type="GO" id="GO:0016740">
    <property type="term" value="F:transferase activity"/>
    <property type="evidence" value="ECO:0007669"/>
    <property type="project" value="UniProtKB-KW"/>
</dbReference>
<dbReference type="OMA" id="GWIPQDM"/>
<evidence type="ECO:0000256" key="3">
    <source>
        <dbReference type="ARBA" id="ARBA00016197"/>
    </source>
</evidence>
<gene>
    <name evidence="8" type="ORF">MCYG_06446</name>
</gene>
<dbReference type="SUPFAM" id="SSF56112">
    <property type="entry name" value="Protein kinase-like (PK-like)"/>
    <property type="match status" value="1"/>
</dbReference>
<dbReference type="STRING" id="554155.C5FUP3"/>
<dbReference type="OrthoDB" id="2968323at2759"/>
<dbReference type="InterPro" id="IPR051035">
    <property type="entry name" value="Mito_inheritance_9"/>
</dbReference>
<dbReference type="HOGENOM" id="CLU_019189_13_1_1"/>
<evidence type="ECO:0000256" key="4">
    <source>
        <dbReference type="ARBA" id="ARBA00022946"/>
    </source>
</evidence>
<dbReference type="RefSeq" id="XP_002844482.1">
    <property type="nucleotide sequence ID" value="XM_002844436.1"/>
</dbReference>
<dbReference type="Pfam" id="PF01636">
    <property type="entry name" value="APH"/>
    <property type="match status" value="1"/>
</dbReference>
<proteinExistence type="inferred from homology"/>
<evidence type="ECO:0000256" key="5">
    <source>
        <dbReference type="ARBA" id="ARBA00023128"/>
    </source>
</evidence>
<dbReference type="EMBL" id="DS995706">
    <property type="protein sequence ID" value="EEQ33627.1"/>
    <property type="molecule type" value="Genomic_DNA"/>
</dbReference>
<evidence type="ECO:0000256" key="2">
    <source>
        <dbReference type="ARBA" id="ARBA00005543"/>
    </source>
</evidence>
<dbReference type="GeneID" id="9222254"/>
<evidence type="ECO:0000313" key="9">
    <source>
        <dbReference type="Proteomes" id="UP000002035"/>
    </source>
</evidence>
<protein>
    <recommendedName>
        <fullName evidence="3">Altered inheritance of mitochondria protein 9, mitochondrial</fullName>
    </recommendedName>
    <alternativeName>
        <fullName evidence="6">Found in mitochondrial proteome protein 29</fullName>
    </alternativeName>
</protein>
<reference evidence="9" key="1">
    <citation type="journal article" date="2012" name="MBio">
        <title>Comparative genome analysis of Trichophyton rubrum and related dermatophytes reveals candidate genes involved in infection.</title>
        <authorList>
            <person name="Martinez D.A."/>
            <person name="Oliver B.G."/>
            <person name="Graeser Y."/>
            <person name="Goldberg J.M."/>
            <person name="Li W."/>
            <person name="Martinez-Rossi N.M."/>
            <person name="Monod M."/>
            <person name="Shelest E."/>
            <person name="Barton R.C."/>
            <person name="Birch E."/>
            <person name="Brakhage A.A."/>
            <person name="Chen Z."/>
            <person name="Gurr S.J."/>
            <person name="Heiman D."/>
            <person name="Heitman J."/>
            <person name="Kosti I."/>
            <person name="Rossi A."/>
            <person name="Saif S."/>
            <person name="Samalova M."/>
            <person name="Saunders C.W."/>
            <person name="Shea T."/>
            <person name="Summerbell R.C."/>
            <person name="Xu J."/>
            <person name="Young S."/>
            <person name="Zeng Q."/>
            <person name="Birren B.W."/>
            <person name="Cuomo C.A."/>
            <person name="White T.C."/>
        </authorList>
    </citation>
    <scope>NUCLEOTIDE SEQUENCE [LARGE SCALE GENOMIC DNA]</scope>
    <source>
        <strain evidence="9">ATCC MYA-4605 / CBS 113480</strain>
    </source>
</reference>